<gene>
    <name evidence="3" type="ORF">IW245_001909</name>
</gene>
<evidence type="ECO:0000313" key="4">
    <source>
        <dbReference type="Proteomes" id="UP000622552"/>
    </source>
</evidence>
<name>A0A8J7GC53_9ACTN</name>
<dbReference type="EMBL" id="JADOUF010000001">
    <property type="protein sequence ID" value="MBG6135715.1"/>
    <property type="molecule type" value="Genomic_DNA"/>
</dbReference>
<evidence type="ECO:0000259" key="2">
    <source>
        <dbReference type="Pfam" id="PF01833"/>
    </source>
</evidence>
<organism evidence="3 4">
    <name type="scientific">Longispora fulva</name>
    <dbReference type="NCBI Taxonomy" id="619741"/>
    <lineage>
        <taxon>Bacteria</taxon>
        <taxon>Bacillati</taxon>
        <taxon>Actinomycetota</taxon>
        <taxon>Actinomycetes</taxon>
        <taxon>Micromonosporales</taxon>
        <taxon>Micromonosporaceae</taxon>
        <taxon>Longispora</taxon>
    </lineage>
</organism>
<proteinExistence type="predicted"/>
<evidence type="ECO:0000313" key="3">
    <source>
        <dbReference type="EMBL" id="MBG6135715.1"/>
    </source>
</evidence>
<dbReference type="Proteomes" id="UP000622552">
    <property type="component" value="Unassembled WGS sequence"/>
</dbReference>
<dbReference type="InterPro" id="IPR014756">
    <property type="entry name" value="Ig_E-set"/>
</dbReference>
<sequence length="523" mass="56710">MQPTVTSVEPAGGYPGDIVVLRGTGLTGATAVMFGTAPAPNVFVDDDSQITLTVPPGDGTAGVTVTTPDGTSDPMTFAYGMEGGAVEQPDAVFAAAGSRGRLPTEHVILVGGPSNWYNGFGKEIEDPPGSEVEFELNPPPVTVDQVNEYINANLGNVTHDKYWGSFLEPVPRLFERGLATPRPGDIVTIIVFYPPFGMRNDTDWEASPYNPKWRGSPWVLGRSPYDPRVRASQQGAIPTKTEPTPKRTRPRPSMNTDDVDEDRIDHEILMRCTSQDRRPGQTYEMRPTRLEENLDHIYELPRRLLKGPTFSGASRLPGVLVKLLMITDASEAVDYISHGLLAGQKWVHALDAGGSEEDQPDLEGPGGGDYTRTWFVAFGVPPNSAAARYWDDAAIDRSKVKISRFDYFGHSSSDAFFLQYGWKNVKGDPTGVRGEAIITKDRLDERLADARAFAPGAVAHLWGCYLADDMAPVLRKYVSKVIAAEGRTDYEGLVGNPAALPVPADQGSWTVLAAADPDPAVPV</sequence>
<dbReference type="Gene3D" id="2.60.40.10">
    <property type="entry name" value="Immunoglobulins"/>
    <property type="match status" value="1"/>
</dbReference>
<protein>
    <recommendedName>
        <fullName evidence="2">IPT/TIG domain-containing protein</fullName>
    </recommendedName>
</protein>
<dbReference type="RefSeq" id="WP_197002785.1">
    <property type="nucleotide sequence ID" value="NZ_BONS01000002.1"/>
</dbReference>
<accession>A0A8J7GC53</accession>
<keyword evidence="4" id="KW-1185">Reference proteome</keyword>
<feature type="domain" description="IPT/TIG" evidence="2">
    <location>
        <begin position="3"/>
        <end position="79"/>
    </location>
</feature>
<dbReference type="SUPFAM" id="SSF81296">
    <property type="entry name" value="E set domains"/>
    <property type="match status" value="1"/>
</dbReference>
<reference evidence="3" key="1">
    <citation type="submission" date="2020-11" db="EMBL/GenBank/DDBJ databases">
        <title>Sequencing the genomes of 1000 actinobacteria strains.</title>
        <authorList>
            <person name="Klenk H.-P."/>
        </authorList>
    </citation>
    <scope>NUCLEOTIDE SEQUENCE</scope>
    <source>
        <strain evidence="3">DSM 45356</strain>
    </source>
</reference>
<dbReference type="InterPro" id="IPR013783">
    <property type="entry name" value="Ig-like_fold"/>
</dbReference>
<dbReference type="GO" id="GO:0005975">
    <property type="term" value="P:carbohydrate metabolic process"/>
    <property type="evidence" value="ECO:0007669"/>
    <property type="project" value="UniProtKB-ARBA"/>
</dbReference>
<dbReference type="InterPro" id="IPR002909">
    <property type="entry name" value="IPT_dom"/>
</dbReference>
<dbReference type="AlphaFoldDB" id="A0A8J7GC53"/>
<feature type="region of interest" description="Disordered" evidence="1">
    <location>
        <begin position="229"/>
        <end position="259"/>
    </location>
</feature>
<comment type="caution">
    <text evidence="3">The sequence shown here is derived from an EMBL/GenBank/DDBJ whole genome shotgun (WGS) entry which is preliminary data.</text>
</comment>
<dbReference type="Pfam" id="PF01833">
    <property type="entry name" value="TIG"/>
    <property type="match status" value="1"/>
</dbReference>
<evidence type="ECO:0000256" key="1">
    <source>
        <dbReference type="SAM" id="MobiDB-lite"/>
    </source>
</evidence>